<feature type="transmembrane region" description="Helical" evidence="1">
    <location>
        <begin position="91"/>
        <end position="114"/>
    </location>
</feature>
<keyword evidence="1" id="KW-1133">Transmembrane helix</keyword>
<keyword evidence="1" id="KW-0812">Transmembrane</keyword>
<proteinExistence type="predicted"/>
<evidence type="ECO:0000313" key="3">
    <source>
        <dbReference type="Proteomes" id="UP000501379"/>
    </source>
</evidence>
<sequence length="184" mass="20464">MNRHYYISDNLDELETLENELEASGISTEQIHVLSDKDADVEQHHLHDVSSVMKQDIVHAGKIGSLIGLALAALVVLLAWLNGWADTPAGWIPFVFLAVVLLGFSVWEGSLFGLQKPNSAFQRFADTLHEGKHLFFVDVNPAQEPLLNQIVAHHPRLELAGTGSASPGWAIALQYHWNQFRKLI</sequence>
<name>A0A6M8F9J8_9GAMM</name>
<dbReference type="KEGG" id="pcam:HNE05_11460"/>
<reference evidence="2" key="1">
    <citation type="submission" date="2020-07" db="EMBL/GenBank/DDBJ databases">
        <title>Nitrate ammonifying Pseudomonas campi sp. nov. isolated from German agricultural grassland.</title>
        <authorList>
            <person name="Timsy T."/>
            <person name="Ulrich A."/>
            <person name="Spanner T."/>
            <person name="Foesel B."/>
            <person name="Kolb S."/>
            <person name="Horn M.A."/>
            <person name="Behrendt U."/>
        </authorList>
    </citation>
    <scope>NUCLEOTIDE SEQUENCE</scope>
    <source>
        <strain evidence="2">S1-A32-2</strain>
    </source>
</reference>
<gene>
    <name evidence="2" type="ORF">HNE05_11460</name>
</gene>
<evidence type="ECO:0000256" key="1">
    <source>
        <dbReference type="SAM" id="Phobius"/>
    </source>
</evidence>
<organism evidence="2 3">
    <name type="scientific">Aquipseudomonas campi</name>
    <dbReference type="NCBI Taxonomy" id="2731681"/>
    <lineage>
        <taxon>Bacteria</taxon>
        <taxon>Pseudomonadati</taxon>
        <taxon>Pseudomonadota</taxon>
        <taxon>Gammaproteobacteria</taxon>
        <taxon>Pseudomonadales</taxon>
        <taxon>Pseudomonadaceae</taxon>
        <taxon>Aquipseudomonas</taxon>
    </lineage>
</organism>
<dbReference type="RefSeq" id="WP_173208394.1">
    <property type="nucleotide sequence ID" value="NZ_CP053697.2"/>
</dbReference>
<protein>
    <submittedName>
        <fullName evidence="2">Magnesium transporter</fullName>
    </submittedName>
</protein>
<keyword evidence="1" id="KW-0472">Membrane</keyword>
<dbReference type="EMBL" id="CP053697">
    <property type="protein sequence ID" value="QKE63941.1"/>
    <property type="molecule type" value="Genomic_DNA"/>
</dbReference>
<accession>A0A6M8F9J8</accession>
<keyword evidence="3" id="KW-1185">Reference proteome</keyword>
<dbReference type="Proteomes" id="UP000501379">
    <property type="component" value="Chromosome"/>
</dbReference>
<evidence type="ECO:0000313" key="2">
    <source>
        <dbReference type="EMBL" id="QKE63941.1"/>
    </source>
</evidence>
<dbReference type="AlphaFoldDB" id="A0A6M8F9J8"/>
<feature type="transmembrane region" description="Helical" evidence="1">
    <location>
        <begin position="63"/>
        <end position="85"/>
    </location>
</feature>